<sequence length="173" mass="19087">MTDDMHADTTLMCMMSIVLDTASLGRHTYTGIAQAGGSATQRRIFVDPLITRWRSEEADGTVVWDYAPDTRTLTGPDGARVLEFAPRPRIPEPAARLAFPLALDIWGRAGDSLRPVRVEDVREDVATVLLRHVSDFSQFGSVTIDITQRLITGLTTPTQVLRALDIARHPATF</sequence>
<evidence type="ECO:0000313" key="1">
    <source>
        <dbReference type="EMBL" id="KZX21228.1"/>
    </source>
</evidence>
<gene>
    <name evidence="1" type="ORF">ACH61_01643</name>
    <name evidence="2" type="ORF">GSU10_15045</name>
</gene>
<dbReference type="AlphaFoldDB" id="A0A162GQL1"/>
<reference evidence="2" key="2">
    <citation type="submission" date="2019-12" db="EMBL/GenBank/DDBJ databases">
        <title>Complete and Draft Genome Sequences of New Strains and Members of Some Known Species of the Genus Rathayibacter isolated from Plants.</title>
        <authorList>
            <person name="Tarlachkov S.V."/>
            <person name="Starodumova I.P."/>
            <person name="Dorofeeva L.V."/>
            <person name="Prisyazhnaya N.V."/>
            <person name="Leyn S.A."/>
            <person name="Zlamal J.E."/>
            <person name="Elane M.L."/>
            <person name="Osterman A.L."/>
            <person name="Nadler S.A."/>
            <person name="Subbotin S.A."/>
            <person name="Evtushenko L.I."/>
        </authorList>
    </citation>
    <scope>NUCLEOTIDE SEQUENCE</scope>
    <source>
        <strain evidence="2">VKM Ac-2761</strain>
    </source>
</reference>
<dbReference type="Proteomes" id="UP000076717">
    <property type="component" value="Unassembled WGS sequence"/>
</dbReference>
<reference evidence="1 3" key="1">
    <citation type="submission" date="2015-08" db="EMBL/GenBank/DDBJ databases">
        <title>Draft Genome Sequence of Rathayibacter sp. Strain VKM Ac-2596 Isolated from Leaf Gall Induced by Plant-Parasitic Nematodes.</title>
        <authorList>
            <person name="Vasilenko O.V."/>
            <person name="Starodumova I.P."/>
            <person name="Tarlachkov S.V."/>
            <person name="Dorofeeva L.V."/>
            <person name="Evtushenko L.I."/>
        </authorList>
    </citation>
    <scope>NUCLEOTIDE SEQUENCE [LARGE SCALE GENOMIC DNA]</scope>
    <source>
        <strain evidence="1 3">VKM Ac-2596</strain>
    </source>
</reference>
<accession>A0A162GQL1</accession>
<dbReference type="RefSeq" id="WP_068210633.1">
    <property type="nucleotide sequence ID" value="NZ_CP047186.1"/>
</dbReference>
<dbReference type="KEGG" id="rte:GSU10_15045"/>
<protein>
    <submittedName>
        <fullName evidence="1">Uncharacterized protein</fullName>
    </submittedName>
</protein>
<dbReference type="EMBL" id="LIIN01000048">
    <property type="protein sequence ID" value="KZX21228.1"/>
    <property type="molecule type" value="Genomic_DNA"/>
</dbReference>
<name>A0A162GQL1_9MICO</name>
<organism evidence="1 3">
    <name type="scientific">Rathayibacter tanaceti</name>
    <dbReference type="NCBI Taxonomy" id="1671680"/>
    <lineage>
        <taxon>Bacteria</taxon>
        <taxon>Bacillati</taxon>
        <taxon>Actinomycetota</taxon>
        <taxon>Actinomycetes</taxon>
        <taxon>Micrococcales</taxon>
        <taxon>Microbacteriaceae</taxon>
        <taxon>Rathayibacter</taxon>
    </lineage>
</organism>
<evidence type="ECO:0000313" key="4">
    <source>
        <dbReference type="Proteomes" id="UP000465031"/>
    </source>
</evidence>
<evidence type="ECO:0000313" key="3">
    <source>
        <dbReference type="Proteomes" id="UP000076717"/>
    </source>
</evidence>
<dbReference type="OrthoDB" id="4938158at2"/>
<proteinExistence type="predicted"/>
<evidence type="ECO:0000313" key="2">
    <source>
        <dbReference type="EMBL" id="QHC56815.1"/>
    </source>
</evidence>
<dbReference type="EMBL" id="CP047186">
    <property type="protein sequence ID" value="QHC56815.1"/>
    <property type="molecule type" value="Genomic_DNA"/>
</dbReference>
<reference evidence="4" key="3">
    <citation type="submission" date="2019-12" db="EMBL/GenBank/DDBJ databases">
        <title>Complete and draft genome sequences of new strains and members of some known species of the genus Rathayibacter isolated from plants.</title>
        <authorList>
            <person name="Tarlachkov S.V."/>
            <person name="Starodumova I.P."/>
            <person name="Dorofeeva L.V."/>
            <person name="Prisyazhnaya N.V."/>
            <person name="Leyn S."/>
            <person name="Zlamal J."/>
            <person name="Elan M."/>
            <person name="Osterman A.L."/>
            <person name="Nadler S."/>
            <person name="Subbotin S.A."/>
            <person name="Evtushenko L.I."/>
        </authorList>
    </citation>
    <scope>NUCLEOTIDE SEQUENCE [LARGE SCALE GENOMIC DNA]</scope>
    <source>
        <strain evidence="4">VKM Ac-2761</strain>
    </source>
</reference>
<keyword evidence="3" id="KW-1185">Reference proteome</keyword>
<dbReference type="Proteomes" id="UP000465031">
    <property type="component" value="Chromosome"/>
</dbReference>